<reference evidence="1" key="2">
    <citation type="submission" date="2020-11" db="EMBL/GenBank/DDBJ databases">
        <authorList>
            <person name="McCartney M.A."/>
            <person name="Auch B."/>
            <person name="Kono T."/>
            <person name="Mallez S."/>
            <person name="Becker A."/>
            <person name="Gohl D.M."/>
            <person name="Silverstein K.A.T."/>
            <person name="Koren S."/>
            <person name="Bechman K.B."/>
            <person name="Herman A."/>
            <person name="Abrahante J.E."/>
            <person name="Garbe J."/>
        </authorList>
    </citation>
    <scope>NUCLEOTIDE SEQUENCE</scope>
    <source>
        <strain evidence="1">Duluth1</strain>
        <tissue evidence="1">Whole animal</tissue>
    </source>
</reference>
<evidence type="ECO:0000313" key="2">
    <source>
        <dbReference type="Proteomes" id="UP000828390"/>
    </source>
</evidence>
<accession>A0A9D4JPJ8</accession>
<name>A0A9D4JPJ8_DREPO</name>
<protein>
    <submittedName>
        <fullName evidence="1">Uncharacterized protein</fullName>
    </submittedName>
</protein>
<keyword evidence="2" id="KW-1185">Reference proteome</keyword>
<evidence type="ECO:0000313" key="1">
    <source>
        <dbReference type="EMBL" id="KAH3815182.1"/>
    </source>
</evidence>
<dbReference type="AlphaFoldDB" id="A0A9D4JPJ8"/>
<reference evidence="1" key="1">
    <citation type="journal article" date="2019" name="bioRxiv">
        <title>The Genome of the Zebra Mussel, Dreissena polymorpha: A Resource for Invasive Species Research.</title>
        <authorList>
            <person name="McCartney M.A."/>
            <person name="Auch B."/>
            <person name="Kono T."/>
            <person name="Mallez S."/>
            <person name="Zhang Y."/>
            <person name="Obille A."/>
            <person name="Becker A."/>
            <person name="Abrahante J.E."/>
            <person name="Garbe J."/>
            <person name="Badalamenti J.P."/>
            <person name="Herman A."/>
            <person name="Mangelson H."/>
            <person name="Liachko I."/>
            <person name="Sullivan S."/>
            <person name="Sone E.D."/>
            <person name="Koren S."/>
            <person name="Silverstein K.A.T."/>
            <person name="Beckman K.B."/>
            <person name="Gohl D.M."/>
        </authorList>
    </citation>
    <scope>NUCLEOTIDE SEQUENCE</scope>
    <source>
        <strain evidence="1">Duluth1</strain>
        <tissue evidence="1">Whole animal</tissue>
    </source>
</reference>
<dbReference type="Proteomes" id="UP000828390">
    <property type="component" value="Unassembled WGS sequence"/>
</dbReference>
<proteinExistence type="predicted"/>
<organism evidence="1 2">
    <name type="scientific">Dreissena polymorpha</name>
    <name type="common">Zebra mussel</name>
    <name type="synonym">Mytilus polymorpha</name>
    <dbReference type="NCBI Taxonomy" id="45954"/>
    <lineage>
        <taxon>Eukaryota</taxon>
        <taxon>Metazoa</taxon>
        <taxon>Spiralia</taxon>
        <taxon>Lophotrochozoa</taxon>
        <taxon>Mollusca</taxon>
        <taxon>Bivalvia</taxon>
        <taxon>Autobranchia</taxon>
        <taxon>Heteroconchia</taxon>
        <taxon>Euheterodonta</taxon>
        <taxon>Imparidentia</taxon>
        <taxon>Neoheterodontei</taxon>
        <taxon>Myida</taxon>
        <taxon>Dreissenoidea</taxon>
        <taxon>Dreissenidae</taxon>
        <taxon>Dreissena</taxon>
    </lineage>
</organism>
<gene>
    <name evidence="1" type="ORF">DPMN_143704</name>
</gene>
<dbReference type="EMBL" id="JAIWYP010000006">
    <property type="protein sequence ID" value="KAH3815182.1"/>
    <property type="molecule type" value="Genomic_DNA"/>
</dbReference>
<sequence length="62" mass="6662">MGVLVMSVRFACSGWRSSLELGPPQPPDMQIRLASPRKTGGRKRPVVVSSRQTVGKGLPVMA</sequence>
<comment type="caution">
    <text evidence="1">The sequence shown here is derived from an EMBL/GenBank/DDBJ whole genome shotgun (WGS) entry which is preliminary data.</text>
</comment>